<name>A0A1Y1QAT5_9GAMM</name>
<protein>
    <recommendedName>
        <fullName evidence="3">Peptidase</fullName>
    </recommendedName>
</protein>
<comment type="caution">
    <text evidence="1">The sequence shown here is derived from an EMBL/GenBank/DDBJ whole genome shotgun (WGS) entry which is preliminary data.</text>
</comment>
<dbReference type="AlphaFoldDB" id="A0A1Y1QAT5"/>
<accession>A0A1Y1QAT5</accession>
<evidence type="ECO:0000313" key="1">
    <source>
        <dbReference type="EMBL" id="OQX01582.1"/>
    </source>
</evidence>
<dbReference type="Pfam" id="PF16683">
    <property type="entry name" value="TGase_elicitor"/>
    <property type="match status" value="1"/>
</dbReference>
<organism evidence="1 2">
    <name type="scientific">Thiothrix lacustris</name>
    <dbReference type="NCBI Taxonomy" id="525917"/>
    <lineage>
        <taxon>Bacteria</taxon>
        <taxon>Pseudomonadati</taxon>
        <taxon>Pseudomonadota</taxon>
        <taxon>Gammaproteobacteria</taxon>
        <taxon>Thiotrichales</taxon>
        <taxon>Thiotrichaceae</taxon>
        <taxon>Thiothrix</taxon>
    </lineage>
</organism>
<dbReference type="GO" id="GO:0016755">
    <property type="term" value="F:aminoacyltransferase activity"/>
    <property type="evidence" value="ECO:0007669"/>
    <property type="project" value="InterPro"/>
</dbReference>
<sequence>MSDTEQQLNDFLQAFDADPISMMERIPQKFDQDGNPITPRSIFSPTAIANNAYVEARDSIRQQFQETDGEMGTRAAYEAHDKAENLVDKFTYSDLKAMETAGLRSAKLAESPWSDDYWAIYKGILGARYADPNFPQVEDWKQNYDYIRAHNAPDIFKTGNAAAINRLAPAEKYDLLVGDANGTLTRRMWADGKSIYDANGSVETWMGICHGWSPAAYMLPRPRKAVVAQAPNGVAITFYPSDIKALASVLWANAMPATRFIGGRCNDANPAKDPATGRVTSSKCFDTNPGTWHLAMVNQLGAGKRSMVMDVTYDYEVWNQPVYSYEYSYFNPKRMAASNLADAIVARNAFTNDKFKAFRSSRTVSIAGINMRVGYVVETSPSQRPDDNPSHDAIQYVDYRYDVELDANNKIIGGEWYTNKHPDFLWTAPKSVRATTRYDHLATGTWQAGKPLPQTWQSAAPQASKANGAPLAAIVERLLSFANS</sequence>
<evidence type="ECO:0000313" key="2">
    <source>
        <dbReference type="Proteomes" id="UP000192491"/>
    </source>
</evidence>
<dbReference type="Proteomes" id="UP000192491">
    <property type="component" value="Unassembled WGS sequence"/>
</dbReference>
<proteinExistence type="predicted"/>
<reference evidence="1 2" key="1">
    <citation type="submission" date="2017-01" db="EMBL/GenBank/DDBJ databases">
        <title>Novel large sulfur bacteria in the metagenomes of groundwater-fed chemosynthetic microbial mats in the Lake Huron basin.</title>
        <authorList>
            <person name="Sharrar A.M."/>
            <person name="Flood B.E."/>
            <person name="Bailey J.V."/>
            <person name="Jones D.S."/>
            <person name="Biddanda B."/>
            <person name="Ruberg S.A."/>
            <person name="Marcus D.N."/>
            <person name="Dick G.J."/>
        </authorList>
    </citation>
    <scope>NUCLEOTIDE SEQUENCE [LARGE SCALE GENOMIC DNA]</scope>
    <source>
        <strain evidence="1">A8</strain>
    </source>
</reference>
<dbReference type="InterPro" id="IPR032048">
    <property type="entry name" value="TGase_elicitor"/>
</dbReference>
<dbReference type="EMBL" id="MTEJ01000565">
    <property type="protein sequence ID" value="OQX01582.1"/>
    <property type="molecule type" value="Genomic_DNA"/>
</dbReference>
<gene>
    <name evidence="1" type="ORF">BWK73_45550</name>
</gene>
<evidence type="ECO:0008006" key="3">
    <source>
        <dbReference type="Google" id="ProtNLM"/>
    </source>
</evidence>